<dbReference type="PANTHER" id="PTHR46718:SF1">
    <property type="entry name" value="ASPARTATE-SEMIALDEHYDE DEHYDROGENASE"/>
    <property type="match status" value="1"/>
</dbReference>
<dbReference type="SUPFAM" id="SSF55347">
    <property type="entry name" value="Glyceraldehyde-3-phosphate dehydrogenase-like, C-terminal domain"/>
    <property type="match status" value="1"/>
</dbReference>
<dbReference type="Gene3D" id="3.30.40.10">
    <property type="entry name" value="Zinc/RING finger domain, C3HC4 (zinc finger)"/>
    <property type="match status" value="1"/>
</dbReference>
<evidence type="ECO:0000313" key="7">
    <source>
        <dbReference type="Proteomes" id="UP001230188"/>
    </source>
</evidence>
<proteinExistence type="inferred from homology"/>
<dbReference type="CDD" id="cd18130">
    <property type="entry name" value="ASADH_C_arch_fung_like"/>
    <property type="match status" value="1"/>
</dbReference>
<keyword evidence="3" id="KW-0863">Zinc-finger</keyword>
<dbReference type="SMART" id="SM00859">
    <property type="entry name" value="Semialdhyde_dh"/>
    <property type="match status" value="1"/>
</dbReference>
<dbReference type="PANTHER" id="PTHR46718">
    <property type="entry name" value="ASPARTATE-SEMIALDEHYDE DEHYDROGENASE"/>
    <property type="match status" value="1"/>
</dbReference>
<dbReference type="GO" id="GO:0009086">
    <property type="term" value="P:methionine biosynthetic process"/>
    <property type="evidence" value="ECO:0007669"/>
    <property type="project" value="TreeGrafter"/>
</dbReference>
<dbReference type="EMBL" id="JAQMWT010000093">
    <property type="protein sequence ID" value="KAJ8610824.1"/>
    <property type="molecule type" value="Genomic_DNA"/>
</dbReference>
<feature type="domain" description="RING-CH-type" evidence="5">
    <location>
        <begin position="1"/>
        <end position="71"/>
    </location>
</feature>
<name>A0AAD7XSZ4_9STRA</name>
<dbReference type="GO" id="GO:0004073">
    <property type="term" value="F:aspartate-semialdehyde dehydrogenase activity"/>
    <property type="evidence" value="ECO:0007669"/>
    <property type="project" value="TreeGrafter"/>
</dbReference>
<dbReference type="InterPro" id="IPR036291">
    <property type="entry name" value="NAD(P)-bd_dom_sf"/>
</dbReference>
<dbReference type="Gene3D" id="3.40.50.720">
    <property type="entry name" value="NAD(P)-binding Rossmann-like Domain"/>
    <property type="match status" value="1"/>
</dbReference>
<dbReference type="PROSITE" id="PS51292">
    <property type="entry name" value="ZF_RING_CH"/>
    <property type="match status" value="1"/>
</dbReference>
<protein>
    <recommendedName>
        <fullName evidence="5">RING-CH-type domain-containing protein</fullName>
    </recommendedName>
</protein>
<comment type="caution">
    <text evidence="6">The sequence shown here is derived from an EMBL/GenBank/DDBJ whole genome shotgun (WGS) entry which is preliminary data.</text>
</comment>
<dbReference type="InterPro" id="IPR000534">
    <property type="entry name" value="Semialdehyde_DH_NAD-bd"/>
</dbReference>
<organism evidence="6 7">
    <name type="scientific">Chrysophaeum taylorii</name>
    <dbReference type="NCBI Taxonomy" id="2483200"/>
    <lineage>
        <taxon>Eukaryota</taxon>
        <taxon>Sar</taxon>
        <taxon>Stramenopiles</taxon>
        <taxon>Ochrophyta</taxon>
        <taxon>Pelagophyceae</taxon>
        <taxon>Pelagomonadales</taxon>
        <taxon>Pelagomonadaceae</taxon>
        <taxon>Chrysophaeum</taxon>
    </lineage>
</organism>
<sequence>MPRCDVCRICYSEEYEDGKGPFIRPTPCRCSGERSSIHFKCLERWQSFARNQAIWDAGRRCHACGSTYKVTLDRRIPVGILGGTGLVGRALAAHLATHPLFRVGPVVGSNATVGKPLAEVWRAKEAALEAHYGRNLWKAAPCPDVLDGIRVASVEDLIASRCAIAVSAVAPALGHVEEALQAAGVAVFSMSPHARDDPRNPLVVPEVNGMEWLGSSERNQSKKLPLFKSPNCVVCGVGVALAALDQAYGLAGLSVTTFQALSGRGDAAYRPADLVVANVYPLSGTVERTDEFQRAELQRLFPRLEKCSVAAQRVPVRNGHFVRAGCALRRKPANLDDVRRVLRDFSPLRGLALPSAPSAPIVVLDDVGRPRPADDAHYEGGMAVAVGDIRLGRPDDLFDLSFALVVNNLVRGAYGAALLNAELYELHVRHRDDDPSSERDDAMALPSALHPGAPAKKNPQPLAAAAALTIPAIDHLKK</sequence>
<keyword evidence="7" id="KW-1185">Reference proteome</keyword>
<evidence type="ECO:0000256" key="1">
    <source>
        <dbReference type="ARBA" id="ARBA00010584"/>
    </source>
</evidence>
<dbReference type="SUPFAM" id="SSF51735">
    <property type="entry name" value="NAD(P)-binding Rossmann-fold domains"/>
    <property type="match status" value="1"/>
</dbReference>
<dbReference type="GO" id="GO:0046983">
    <property type="term" value="F:protein dimerization activity"/>
    <property type="evidence" value="ECO:0007669"/>
    <property type="project" value="InterPro"/>
</dbReference>
<evidence type="ECO:0000256" key="3">
    <source>
        <dbReference type="ARBA" id="ARBA00022771"/>
    </source>
</evidence>
<reference evidence="6" key="1">
    <citation type="submission" date="2023-01" db="EMBL/GenBank/DDBJ databases">
        <title>Metagenome sequencing of chrysophaentin producing Chrysophaeum taylorii.</title>
        <authorList>
            <person name="Davison J."/>
            <person name="Bewley C."/>
        </authorList>
    </citation>
    <scope>NUCLEOTIDE SEQUENCE</scope>
    <source>
        <strain evidence="6">NIES-1699</strain>
    </source>
</reference>
<evidence type="ECO:0000256" key="2">
    <source>
        <dbReference type="ARBA" id="ARBA00022723"/>
    </source>
</evidence>
<evidence type="ECO:0000313" key="6">
    <source>
        <dbReference type="EMBL" id="KAJ8610824.1"/>
    </source>
</evidence>
<evidence type="ECO:0000256" key="4">
    <source>
        <dbReference type="ARBA" id="ARBA00022833"/>
    </source>
</evidence>
<dbReference type="SMART" id="SM00744">
    <property type="entry name" value="RINGv"/>
    <property type="match status" value="1"/>
</dbReference>
<dbReference type="InterPro" id="IPR012280">
    <property type="entry name" value="Semialdhyde_DH_dimer_dom"/>
</dbReference>
<evidence type="ECO:0000259" key="5">
    <source>
        <dbReference type="PROSITE" id="PS51292"/>
    </source>
</evidence>
<keyword evidence="4" id="KW-0862">Zinc</keyword>
<dbReference type="SUPFAM" id="SSF57850">
    <property type="entry name" value="RING/U-box"/>
    <property type="match status" value="1"/>
</dbReference>
<dbReference type="Pfam" id="PF02774">
    <property type="entry name" value="Semialdhyde_dhC"/>
    <property type="match status" value="1"/>
</dbReference>
<keyword evidence="2" id="KW-0479">Metal-binding</keyword>
<dbReference type="InterPro" id="IPR011016">
    <property type="entry name" value="Znf_RING-CH"/>
</dbReference>
<dbReference type="InterPro" id="IPR013083">
    <property type="entry name" value="Znf_RING/FYVE/PHD"/>
</dbReference>
<dbReference type="Pfam" id="PF01118">
    <property type="entry name" value="Semialdhyde_dh"/>
    <property type="match status" value="1"/>
</dbReference>
<dbReference type="GO" id="GO:0051287">
    <property type="term" value="F:NAD binding"/>
    <property type="evidence" value="ECO:0007669"/>
    <property type="project" value="InterPro"/>
</dbReference>
<dbReference type="Proteomes" id="UP001230188">
    <property type="component" value="Unassembled WGS sequence"/>
</dbReference>
<dbReference type="InterPro" id="IPR051823">
    <property type="entry name" value="ASADH-related"/>
</dbReference>
<dbReference type="Gene3D" id="3.30.360.10">
    <property type="entry name" value="Dihydrodipicolinate Reductase, domain 2"/>
    <property type="match status" value="1"/>
</dbReference>
<dbReference type="Pfam" id="PF12906">
    <property type="entry name" value="RINGv"/>
    <property type="match status" value="1"/>
</dbReference>
<accession>A0AAD7XSZ4</accession>
<gene>
    <name evidence="6" type="ORF">CTAYLR_006470</name>
</gene>
<comment type="similarity">
    <text evidence="1">Belongs to the aspartate-semialdehyde dehydrogenase family.</text>
</comment>
<dbReference type="GO" id="GO:0008270">
    <property type="term" value="F:zinc ion binding"/>
    <property type="evidence" value="ECO:0007669"/>
    <property type="project" value="UniProtKB-KW"/>
</dbReference>
<dbReference type="GO" id="GO:0009088">
    <property type="term" value="P:threonine biosynthetic process"/>
    <property type="evidence" value="ECO:0007669"/>
    <property type="project" value="TreeGrafter"/>
</dbReference>
<dbReference type="AlphaFoldDB" id="A0AAD7XSZ4"/>